<dbReference type="STRING" id="912594.AWC12_24820"/>
<gene>
    <name evidence="4" type="ORF">A4X20_27470</name>
</gene>
<protein>
    <recommendedName>
        <fullName evidence="6">Esterase</fullName>
    </recommendedName>
</protein>
<dbReference type="InterPro" id="IPR010126">
    <property type="entry name" value="Esterase_phb"/>
</dbReference>
<dbReference type="NCBIfam" id="TIGR01840">
    <property type="entry name" value="esterase_phb"/>
    <property type="match status" value="1"/>
</dbReference>
<dbReference type="GO" id="GO:0005576">
    <property type="term" value="C:extracellular region"/>
    <property type="evidence" value="ECO:0007669"/>
    <property type="project" value="InterPro"/>
</dbReference>
<proteinExistence type="predicted"/>
<keyword evidence="2" id="KW-0378">Hydrolase</keyword>
<dbReference type="Proteomes" id="UP000078396">
    <property type="component" value="Unassembled WGS sequence"/>
</dbReference>
<sequence length="337" mass="36469">MTRRRWILSGLVVVLVVALGLGTVAFQFGLPWQMQDGDRNHVYTLDGDRQRYQVHVPPQHDGTTTLPVVMAIHGCGMTGYGWNSMKAATQFNSLADREGFIVVYPTQRMFQNKLNCWNSGDPRQQHRHDGEPALLAGVARQVVAEYNADPNQVHVVGASSGAGTAVILGATHPDVFATVTSAAGGEYGLNQVDPADPDATPPSYTARQAWAQMGERARQVPLLIIQGRNDDVVPPMVATRLVAHWAAVNDFVDDGLLNGSPELVEKTETVPANSGRHAYTRTALLTPRGQSLIESYLVDEMGHAYPGPDGQGLFTDPAGPDSSSIAWDFAKSHPRRG</sequence>
<name>A0A178LP31_MYCIR</name>
<evidence type="ECO:0000313" key="4">
    <source>
        <dbReference type="EMBL" id="OAN33904.1"/>
    </source>
</evidence>
<evidence type="ECO:0000313" key="5">
    <source>
        <dbReference type="Proteomes" id="UP000078396"/>
    </source>
</evidence>
<reference evidence="4 5" key="1">
    <citation type="submission" date="2016-04" db="EMBL/GenBank/DDBJ databases">
        <title>Draft Genome Sequences of Staphylococcus capitis Strain H36, S. capitis Strain H65, S. cohnii Strain H62, S. hominis Strain H69, Mycobacterium iranicum Strain H39, Plantibacter sp. Strain H53, Pseudomonas oryzihabitans Strain H72, and Microbacterium sp. Strain H83, isolated from residential settings.</title>
        <authorList>
            <person name="Lymperopoulou D."/>
            <person name="Adams R.I."/>
            <person name="Lindow S."/>
            <person name="Coil D.A."/>
            <person name="Jospin G."/>
            <person name="Eisen J.A."/>
        </authorList>
    </citation>
    <scope>NUCLEOTIDE SEQUENCE [LARGE SCALE GENOMIC DNA]</scope>
    <source>
        <strain evidence="4 5">H39</strain>
    </source>
</reference>
<organism evidence="4 5">
    <name type="scientific">Mycolicibacterium iranicum</name>
    <name type="common">Mycobacterium iranicum</name>
    <dbReference type="NCBI Taxonomy" id="912594"/>
    <lineage>
        <taxon>Bacteria</taxon>
        <taxon>Bacillati</taxon>
        <taxon>Actinomycetota</taxon>
        <taxon>Actinomycetes</taxon>
        <taxon>Mycobacteriales</taxon>
        <taxon>Mycobacteriaceae</taxon>
        <taxon>Mycolicibacterium</taxon>
    </lineage>
</organism>
<dbReference type="Pfam" id="PF10503">
    <property type="entry name" value="Esterase_PHB"/>
    <property type="match status" value="1"/>
</dbReference>
<dbReference type="PANTHER" id="PTHR43037:SF5">
    <property type="entry name" value="FERULOYL ESTERASE"/>
    <property type="match status" value="1"/>
</dbReference>
<dbReference type="AlphaFoldDB" id="A0A178LP31"/>
<evidence type="ECO:0000256" key="2">
    <source>
        <dbReference type="ARBA" id="ARBA00022801"/>
    </source>
</evidence>
<accession>A0A178LP31</accession>
<dbReference type="SUPFAM" id="SSF53474">
    <property type="entry name" value="alpha/beta-Hydrolases"/>
    <property type="match status" value="1"/>
</dbReference>
<dbReference type="GO" id="GO:0016787">
    <property type="term" value="F:hydrolase activity"/>
    <property type="evidence" value="ECO:0007669"/>
    <property type="project" value="UniProtKB-KW"/>
</dbReference>
<dbReference type="InterPro" id="IPR029058">
    <property type="entry name" value="AB_hydrolase_fold"/>
</dbReference>
<evidence type="ECO:0000256" key="3">
    <source>
        <dbReference type="SAM" id="MobiDB-lite"/>
    </source>
</evidence>
<dbReference type="Gene3D" id="3.40.50.1820">
    <property type="entry name" value="alpha/beta hydrolase"/>
    <property type="match status" value="1"/>
</dbReference>
<dbReference type="eggNOG" id="COG3509">
    <property type="taxonomic scope" value="Bacteria"/>
</dbReference>
<evidence type="ECO:0008006" key="6">
    <source>
        <dbReference type="Google" id="ProtNLM"/>
    </source>
</evidence>
<dbReference type="PANTHER" id="PTHR43037">
    <property type="entry name" value="UNNAMED PRODUCT-RELATED"/>
    <property type="match status" value="1"/>
</dbReference>
<keyword evidence="1" id="KW-0732">Signal</keyword>
<evidence type="ECO:0000256" key="1">
    <source>
        <dbReference type="ARBA" id="ARBA00022729"/>
    </source>
</evidence>
<dbReference type="EMBL" id="LWCS01000046">
    <property type="protein sequence ID" value="OAN33904.1"/>
    <property type="molecule type" value="Genomic_DNA"/>
</dbReference>
<dbReference type="InterPro" id="IPR050955">
    <property type="entry name" value="Plant_Biomass_Hydrol_Est"/>
</dbReference>
<feature type="region of interest" description="Disordered" evidence="3">
    <location>
        <begin position="307"/>
        <end position="337"/>
    </location>
</feature>
<comment type="caution">
    <text evidence="4">The sequence shown here is derived from an EMBL/GenBank/DDBJ whole genome shotgun (WGS) entry which is preliminary data.</text>
</comment>